<dbReference type="GO" id="GO:0005634">
    <property type="term" value="C:nucleus"/>
    <property type="evidence" value="ECO:0007669"/>
    <property type="project" value="UniProtKB-SubCell"/>
</dbReference>
<dbReference type="CDD" id="cd00086">
    <property type="entry name" value="homeodomain"/>
    <property type="match status" value="1"/>
</dbReference>
<evidence type="ECO:0000256" key="1">
    <source>
        <dbReference type="ARBA" id="ARBA00004123"/>
    </source>
</evidence>
<dbReference type="AlphaFoldDB" id="A0A7R8Z5W6"/>
<sequence length="607" mass="64330">MTVATDSYGEPITVVDLDGVPSDETNSGGDNSNAGSSTGEDQARLRLKRKLQRNRTSFTNEQIDSLEKEFERTHYPDVFARERLAAKIGLPEARIQRENITVTFLDVFARERLETKIGLSETRIQVWFSNRRAKWRREEKLRNQRRVVETPSASPPRLLNGTTFSNSMYPSIPAPMSMADSYGSMPSMSSFSMSAGPHHGGGGGGGGMGPSPGACSLQQRDGGGYSCMTRPPTYDPLSLGAYGSRPSPCSPTQPYQTMNGHQYSSNGGSSTGLISPGVSVPIAVPGQAPDMSTQYWPRLQATVARHVVGCTLVIAGGTNPQLLQGYSGPTRSELHSVIAGVTNPQLPQGYSGLIRSKLHSIIAGGTSPQLPQGYSGLIRSELHSFITGGTNPQLPQGYSGPTRSGLHSVIGGGTVAQLPRGYSCLTRSELHSVIAGGTNPKLLQGYSGPTRSELRSVVGGGTVAQLLHGYSSPTRSELHSVIAGGTVAQLPQGYSSLTRSELRSVIAGRTVAQLPQGYNCLTRGELHSVIAGGTVAQLPQGYSCLTRGGLHPVIAGGTNPQLLQGYSGPTRSELRSVIAGGTVAQLHFIQMISSATFLPKLGELWCE</sequence>
<dbReference type="GO" id="GO:0000981">
    <property type="term" value="F:DNA-binding transcription factor activity, RNA polymerase II-specific"/>
    <property type="evidence" value="ECO:0007669"/>
    <property type="project" value="TreeGrafter"/>
</dbReference>
<dbReference type="EMBL" id="OA565577">
    <property type="protein sequence ID" value="CAD7197306.1"/>
    <property type="molecule type" value="Genomic_DNA"/>
</dbReference>
<dbReference type="InterPro" id="IPR001356">
    <property type="entry name" value="HD"/>
</dbReference>
<organism evidence="6">
    <name type="scientific">Timema douglasi</name>
    <name type="common">Walking stick</name>
    <dbReference type="NCBI Taxonomy" id="61478"/>
    <lineage>
        <taxon>Eukaryota</taxon>
        <taxon>Metazoa</taxon>
        <taxon>Ecdysozoa</taxon>
        <taxon>Arthropoda</taxon>
        <taxon>Hexapoda</taxon>
        <taxon>Insecta</taxon>
        <taxon>Pterygota</taxon>
        <taxon>Neoptera</taxon>
        <taxon>Polyneoptera</taxon>
        <taxon>Phasmatodea</taxon>
        <taxon>Timematodea</taxon>
        <taxon>Timematoidea</taxon>
        <taxon>Timematidae</taxon>
        <taxon>Timema</taxon>
    </lineage>
</organism>
<feature type="region of interest" description="Disordered" evidence="4">
    <location>
        <begin position="239"/>
        <end position="271"/>
    </location>
</feature>
<evidence type="ECO:0000256" key="3">
    <source>
        <dbReference type="RuleBase" id="RU000682"/>
    </source>
</evidence>
<accession>A0A7R8Z5W6</accession>
<dbReference type="PROSITE" id="PS50071">
    <property type="entry name" value="HOMEOBOX_2"/>
    <property type="match status" value="1"/>
</dbReference>
<reference evidence="6" key="1">
    <citation type="submission" date="2020-11" db="EMBL/GenBank/DDBJ databases">
        <authorList>
            <person name="Tran Van P."/>
        </authorList>
    </citation>
    <scope>NUCLEOTIDE SEQUENCE</scope>
</reference>
<keyword evidence="2 3" id="KW-0371">Homeobox</keyword>
<keyword evidence="2 3" id="KW-0238">DNA-binding</keyword>
<feature type="domain" description="Homeobox" evidence="5">
    <location>
        <begin position="49"/>
        <end position="138"/>
    </location>
</feature>
<dbReference type="SMART" id="SM00389">
    <property type="entry name" value="HOX"/>
    <property type="match status" value="1"/>
</dbReference>
<feature type="compositionally biased region" description="Polar residues" evidence="4">
    <location>
        <begin position="250"/>
        <end position="271"/>
    </location>
</feature>
<dbReference type="InterPro" id="IPR050649">
    <property type="entry name" value="Paired_Homeobox_TFs"/>
</dbReference>
<dbReference type="SUPFAM" id="SSF46689">
    <property type="entry name" value="Homeodomain-like"/>
    <property type="match status" value="2"/>
</dbReference>
<feature type="DNA-binding region" description="Homeobox" evidence="2">
    <location>
        <begin position="51"/>
        <end position="139"/>
    </location>
</feature>
<dbReference type="Gene3D" id="1.10.10.60">
    <property type="entry name" value="Homeodomain-like"/>
    <property type="match status" value="2"/>
</dbReference>
<feature type="region of interest" description="Disordered" evidence="4">
    <location>
        <begin position="1"/>
        <end position="42"/>
    </location>
</feature>
<evidence type="ECO:0000259" key="5">
    <source>
        <dbReference type="PROSITE" id="PS50071"/>
    </source>
</evidence>
<dbReference type="Pfam" id="PF00046">
    <property type="entry name" value="Homeodomain"/>
    <property type="match status" value="2"/>
</dbReference>
<dbReference type="InterPro" id="IPR009057">
    <property type="entry name" value="Homeodomain-like_sf"/>
</dbReference>
<protein>
    <recommendedName>
        <fullName evidence="5">Homeobox domain-containing protein</fullName>
    </recommendedName>
</protein>
<evidence type="ECO:0000313" key="6">
    <source>
        <dbReference type="EMBL" id="CAD7197306.1"/>
    </source>
</evidence>
<feature type="compositionally biased region" description="Low complexity" evidence="4">
    <location>
        <begin position="26"/>
        <end position="39"/>
    </location>
</feature>
<evidence type="ECO:0000256" key="2">
    <source>
        <dbReference type="PROSITE-ProRule" id="PRU00108"/>
    </source>
</evidence>
<proteinExistence type="predicted"/>
<gene>
    <name evidence="6" type="ORF">TDIB3V08_LOCUS3616</name>
</gene>
<name>A0A7R8Z5W6_TIMDO</name>
<keyword evidence="2 3" id="KW-0539">Nucleus</keyword>
<feature type="region of interest" description="Disordered" evidence="4">
    <location>
        <begin position="193"/>
        <end position="217"/>
    </location>
</feature>
<dbReference type="GO" id="GO:0000977">
    <property type="term" value="F:RNA polymerase II transcription regulatory region sequence-specific DNA binding"/>
    <property type="evidence" value="ECO:0007669"/>
    <property type="project" value="TreeGrafter"/>
</dbReference>
<evidence type="ECO:0000256" key="4">
    <source>
        <dbReference type="SAM" id="MobiDB-lite"/>
    </source>
</evidence>
<comment type="subcellular location">
    <subcellularLocation>
        <location evidence="1 2 3">Nucleus</location>
    </subcellularLocation>
</comment>
<dbReference type="PANTHER" id="PTHR24329">
    <property type="entry name" value="HOMEOBOX PROTEIN ARISTALESS"/>
    <property type="match status" value="1"/>
</dbReference>
<feature type="compositionally biased region" description="Gly residues" evidence="4">
    <location>
        <begin position="198"/>
        <end position="210"/>
    </location>
</feature>
<dbReference type="PANTHER" id="PTHR24329:SF543">
    <property type="entry name" value="FI01017P-RELATED"/>
    <property type="match status" value="1"/>
</dbReference>